<gene>
    <name evidence="3" type="ORF">LTRI10_LOCUS28937</name>
</gene>
<keyword evidence="2" id="KW-0812">Transmembrane</keyword>
<protein>
    <submittedName>
        <fullName evidence="3">Uncharacterized protein</fullName>
    </submittedName>
</protein>
<keyword evidence="2" id="KW-1133">Transmembrane helix</keyword>
<keyword evidence="4" id="KW-1185">Reference proteome</keyword>
<dbReference type="Proteomes" id="UP001497516">
    <property type="component" value="Chromosome 5"/>
</dbReference>
<keyword evidence="2" id="KW-0472">Membrane</keyword>
<feature type="region of interest" description="Disordered" evidence="1">
    <location>
        <begin position="119"/>
        <end position="144"/>
    </location>
</feature>
<proteinExistence type="predicted"/>
<evidence type="ECO:0000256" key="1">
    <source>
        <dbReference type="SAM" id="MobiDB-lite"/>
    </source>
</evidence>
<evidence type="ECO:0000256" key="2">
    <source>
        <dbReference type="SAM" id="Phobius"/>
    </source>
</evidence>
<organism evidence="3 4">
    <name type="scientific">Linum trigynum</name>
    <dbReference type="NCBI Taxonomy" id="586398"/>
    <lineage>
        <taxon>Eukaryota</taxon>
        <taxon>Viridiplantae</taxon>
        <taxon>Streptophyta</taxon>
        <taxon>Embryophyta</taxon>
        <taxon>Tracheophyta</taxon>
        <taxon>Spermatophyta</taxon>
        <taxon>Magnoliopsida</taxon>
        <taxon>eudicotyledons</taxon>
        <taxon>Gunneridae</taxon>
        <taxon>Pentapetalae</taxon>
        <taxon>rosids</taxon>
        <taxon>fabids</taxon>
        <taxon>Malpighiales</taxon>
        <taxon>Linaceae</taxon>
        <taxon>Linum</taxon>
    </lineage>
</organism>
<reference evidence="3 4" key="1">
    <citation type="submission" date="2024-04" db="EMBL/GenBank/DDBJ databases">
        <authorList>
            <person name="Fracassetti M."/>
        </authorList>
    </citation>
    <scope>NUCLEOTIDE SEQUENCE [LARGE SCALE GENOMIC DNA]</scope>
</reference>
<evidence type="ECO:0000313" key="4">
    <source>
        <dbReference type="Proteomes" id="UP001497516"/>
    </source>
</evidence>
<name>A0AAV2EPV1_9ROSI</name>
<accession>A0AAV2EPV1</accession>
<dbReference type="AlphaFoldDB" id="A0AAV2EPV1"/>
<feature type="transmembrane region" description="Helical" evidence="2">
    <location>
        <begin position="15"/>
        <end position="33"/>
    </location>
</feature>
<feature type="region of interest" description="Disordered" evidence="1">
    <location>
        <begin position="49"/>
        <end position="78"/>
    </location>
</feature>
<sequence length="165" mass="18641">MLDALPSLLYRWREIGDLVFALILLVVTSCLWIHRRGFDWGSINKDPRQPGAEQFSGGDGKAVRTPSSQHACKKKGVGEGDLSPSLRVSNLVGERLVDVFSAVLMFCVRNQNRWREERAENRSKLADYPPQNKLQSGKMDHLHPPCRNWARGRARVRQFGPGASF</sequence>
<evidence type="ECO:0000313" key="3">
    <source>
        <dbReference type="EMBL" id="CAL1387986.1"/>
    </source>
</evidence>
<dbReference type="EMBL" id="OZ034818">
    <property type="protein sequence ID" value="CAL1387986.1"/>
    <property type="molecule type" value="Genomic_DNA"/>
</dbReference>